<dbReference type="Proteomes" id="UP001519460">
    <property type="component" value="Unassembled WGS sequence"/>
</dbReference>
<gene>
    <name evidence="1" type="ORF">BaRGS_00025717</name>
</gene>
<proteinExistence type="predicted"/>
<accession>A0ABD0K6T7</accession>
<keyword evidence="2" id="KW-1185">Reference proteome</keyword>
<sequence>MLTPSLSSNKCVLDQGSRLVFPRLPTSRAGQKSKPVQELTEATELVLNYGTVSGVVALRRCCEAQVEVTWLWAAQTAAEPFITRNQRWGSLTGKVGLFSRERDIYVKISNPPIRYRGQIKFDGIYQLISHDGTWHHLLLYSSQWAYHVGLLKDNVKSVLLRE</sequence>
<evidence type="ECO:0000313" key="1">
    <source>
        <dbReference type="EMBL" id="KAK7483054.1"/>
    </source>
</evidence>
<evidence type="ECO:0000313" key="2">
    <source>
        <dbReference type="Proteomes" id="UP001519460"/>
    </source>
</evidence>
<name>A0ABD0K6T7_9CAEN</name>
<reference evidence="1 2" key="1">
    <citation type="journal article" date="2023" name="Sci. Data">
        <title>Genome assembly of the Korean intertidal mud-creeper Batillaria attramentaria.</title>
        <authorList>
            <person name="Patra A.K."/>
            <person name="Ho P.T."/>
            <person name="Jun S."/>
            <person name="Lee S.J."/>
            <person name="Kim Y."/>
            <person name="Won Y.J."/>
        </authorList>
    </citation>
    <scope>NUCLEOTIDE SEQUENCE [LARGE SCALE GENOMIC DNA]</scope>
    <source>
        <strain evidence="1">Wonlab-2016</strain>
    </source>
</reference>
<comment type="caution">
    <text evidence="1">The sequence shown here is derived from an EMBL/GenBank/DDBJ whole genome shotgun (WGS) entry which is preliminary data.</text>
</comment>
<organism evidence="1 2">
    <name type="scientific">Batillaria attramentaria</name>
    <dbReference type="NCBI Taxonomy" id="370345"/>
    <lineage>
        <taxon>Eukaryota</taxon>
        <taxon>Metazoa</taxon>
        <taxon>Spiralia</taxon>
        <taxon>Lophotrochozoa</taxon>
        <taxon>Mollusca</taxon>
        <taxon>Gastropoda</taxon>
        <taxon>Caenogastropoda</taxon>
        <taxon>Sorbeoconcha</taxon>
        <taxon>Cerithioidea</taxon>
        <taxon>Batillariidae</taxon>
        <taxon>Batillaria</taxon>
    </lineage>
</organism>
<dbReference type="EMBL" id="JACVVK020000234">
    <property type="protein sequence ID" value="KAK7483054.1"/>
    <property type="molecule type" value="Genomic_DNA"/>
</dbReference>
<protein>
    <submittedName>
        <fullName evidence="1">Uncharacterized protein</fullName>
    </submittedName>
</protein>
<dbReference type="AlphaFoldDB" id="A0ABD0K6T7"/>